<keyword evidence="2" id="KW-0812">Transmembrane</keyword>
<feature type="non-terminal residue" evidence="3">
    <location>
        <position position="104"/>
    </location>
</feature>
<dbReference type="Proteomes" id="UP000688947">
    <property type="component" value="Unassembled WGS sequence"/>
</dbReference>
<name>A0A8T1U5C8_9STRA</name>
<keyword evidence="2" id="KW-1133">Transmembrane helix</keyword>
<dbReference type="EMBL" id="JAENGZ010000922">
    <property type="protein sequence ID" value="KAG6952399.1"/>
    <property type="molecule type" value="Genomic_DNA"/>
</dbReference>
<keyword evidence="2" id="KW-0472">Membrane</keyword>
<dbReference type="AlphaFoldDB" id="A0A8T1U5C8"/>
<accession>A0A8T1U5C8</accession>
<evidence type="ECO:0000256" key="2">
    <source>
        <dbReference type="SAM" id="Phobius"/>
    </source>
</evidence>
<evidence type="ECO:0000313" key="4">
    <source>
        <dbReference type="Proteomes" id="UP000688947"/>
    </source>
</evidence>
<protein>
    <submittedName>
        <fullName evidence="3">Uncharacterized protein</fullName>
    </submittedName>
</protein>
<evidence type="ECO:0000313" key="3">
    <source>
        <dbReference type="EMBL" id="KAG6952399.1"/>
    </source>
</evidence>
<evidence type="ECO:0000256" key="1">
    <source>
        <dbReference type="SAM" id="MobiDB-lite"/>
    </source>
</evidence>
<feature type="region of interest" description="Disordered" evidence="1">
    <location>
        <begin position="1"/>
        <end position="20"/>
    </location>
</feature>
<reference evidence="3" key="1">
    <citation type="submission" date="2021-01" db="EMBL/GenBank/DDBJ databases">
        <title>Phytophthora aleatoria, a newly-described species from Pinus radiata is distinct from Phytophthora cactorum isolates based on comparative genomics.</title>
        <authorList>
            <person name="Mcdougal R."/>
            <person name="Panda P."/>
            <person name="Williams N."/>
            <person name="Studholme D.J."/>
        </authorList>
    </citation>
    <scope>NUCLEOTIDE SEQUENCE</scope>
    <source>
        <strain evidence="3">NZFS 3830</strain>
    </source>
</reference>
<comment type="caution">
    <text evidence="3">The sequence shown here is derived from an EMBL/GenBank/DDBJ whole genome shotgun (WGS) entry which is preliminary data.</text>
</comment>
<sequence>DSSLAASSSSSSPTSNDSTLSTGAIAGVAIGAAVIMAVIIALVCCIRGRRNKGGHPNTPLLQDPFIVRGSGWTGGVTVDSELSTQGSGLWNDHTIIATRVRRDQ</sequence>
<feature type="transmembrane region" description="Helical" evidence="2">
    <location>
        <begin position="20"/>
        <end position="46"/>
    </location>
</feature>
<organism evidence="3 4">
    <name type="scientific">Phytophthora cactorum</name>
    <dbReference type="NCBI Taxonomy" id="29920"/>
    <lineage>
        <taxon>Eukaryota</taxon>
        <taxon>Sar</taxon>
        <taxon>Stramenopiles</taxon>
        <taxon>Oomycota</taxon>
        <taxon>Peronosporomycetes</taxon>
        <taxon>Peronosporales</taxon>
        <taxon>Peronosporaceae</taxon>
        <taxon>Phytophthora</taxon>
    </lineage>
</organism>
<gene>
    <name evidence="3" type="ORF">JG687_00013023</name>
</gene>
<dbReference type="VEuPathDB" id="FungiDB:PC110_g1519"/>
<proteinExistence type="predicted"/>
<feature type="non-terminal residue" evidence="3">
    <location>
        <position position="1"/>
    </location>
</feature>